<protein>
    <submittedName>
        <fullName evidence="6">GNAT family N-acetyltransferase</fullName>
        <ecNumber evidence="6">2.3.1.-</ecNumber>
    </submittedName>
</protein>
<feature type="binding site" evidence="4">
    <location>
        <begin position="91"/>
        <end position="96"/>
    </location>
    <ligand>
        <name>acetyl-CoA</name>
        <dbReference type="ChEBI" id="CHEBI:57288"/>
    </ligand>
</feature>
<dbReference type="RefSeq" id="WP_380668905.1">
    <property type="nucleotide sequence ID" value="NZ_JBHTCJ010000007.1"/>
</dbReference>
<dbReference type="SUPFAM" id="SSF55718">
    <property type="entry name" value="SCP-like"/>
    <property type="match status" value="1"/>
</dbReference>
<dbReference type="Pfam" id="PF17668">
    <property type="entry name" value="Acetyltransf_17"/>
    <property type="match status" value="1"/>
</dbReference>
<accession>A0ABW2LNL5</accession>
<dbReference type="GO" id="GO:0016746">
    <property type="term" value="F:acyltransferase activity"/>
    <property type="evidence" value="ECO:0007669"/>
    <property type="project" value="UniProtKB-KW"/>
</dbReference>
<organism evidence="6 7">
    <name type="scientific">Saccharopolyspora griseoalba</name>
    <dbReference type="NCBI Taxonomy" id="1431848"/>
    <lineage>
        <taxon>Bacteria</taxon>
        <taxon>Bacillati</taxon>
        <taxon>Actinomycetota</taxon>
        <taxon>Actinomycetes</taxon>
        <taxon>Pseudonocardiales</taxon>
        <taxon>Pseudonocardiaceae</taxon>
        <taxon>Saccharopolyspora</taxon>
    </lineage>
</organism>
<dbReference type="InterPro" id="IPR000182">
    <property type="entry name" value="GNAT_dom"/>
</dbReference>
<feature type="binding site" evidence="4">
    <location>
        <begin position="83"/>
        <end position="85"/>
    </location>
    <ligand>
        <name>acetyl-CoA</name>
        <dbReference type="ChEBI" id="CHEBI:57288"/>
    </ligand>
</feature>
<dbReference type="CDD" id="cd04301">
    <property type="entry name" value="NAT_SF"/>
    <property type="match status" value="1"/>
</dbReference>
<evidence type="ECO:0000259" key="5">
    <source>
        <dbReference type="PROSITE" id="PS51186"/>
    </source>
</evidence>
<dbReference type="NCBIfam" id="NF002367">
    <property type="entry name" value="PRK01346.1-4"/>
    <property type="match status" value="1"/>
</dbReference>
<dbReference type="InterPro" id="IPR022902">
    <property type="entry name" value="NAcTrfase_Eis"/>
</dbReference>
<feature type="active site" description="Proton acceptor; via carboxylate" evidence="4">
    <location>
        <position position="396"/>
    </location>
</feature>
<dbReference type="Gene3D" id="3.40.630.30">
    <property type="match status" value="2"/>
</dbReference>
<feature type="binding site" evidence="4">
    <location>
        <begin position="119"/>
        <end position="120"/>
    </location>
    <ligand>
        <name>acetyl-CoA</name>
        <dbReference type="ChEBI" id="CHEBI:57288"/>
    </ligand>
</feature>
<sequence length="396" mass="42912">MSDPDVRVLTESEYRAASDLFLQTLLVAPMDDERWAGTKDRYEAGRVLGAHVDGELVGTVMSMSNDLTVPGGRRVPAAAVTGVGVRADRTRRGLLTALMREQLDDAAARGEVVAMLHASEAVIYERFGYGPATRCREVEIDRGRARLRETAPRGGRVRILPREQAGERMRALYQACRDDRAGLIDRPDAWWPARKQHRTGKGATVAVHSDESGADDGYVLYEPAKSADSLEVYDLVAADATAAAELWRFLFGVDLVGSINGHERPLDEPIEWLLADSRACRTTNVGDDLWLRLLDVPTALRARSYGPGDPVVIEVRDAFLPANAGRYRITAQGAESTDAAPDLGLDVAVLAVVYLGDRRVTDLAAAGLVEERTPASAAAADALFVTARSPWCGTGF</sequence>
<dbReference type="PANTHER" id="PTHR37817:SF1">
    <property type="entry name" value="N-ACETYLTRANSFERASE EIS"/>
    <property type="match status" value="1"/>
</dbReference>
<proteinExistence type="inferred from homology"/>
<dbReference type="SUPFAM" id="SSF55729">
    <property type="entry name" value="Acyl-CoA N-acyltransferases (Nat)"/>
    <property type="match status" value="1"/>
</dbReference>
<feature type="active site" description="Proton donor" evidence="4">
    <location>
        <position position="124"/>
    </location>
</feature>
<dbReference type="InterPro" id="IPR041380">
    <property type="entry name" value="Acetyltransf_17"/>
</dbReference>
<evidence type="ECO:0000256" key="2">
    <source>
        <dbReference type="ARBA" id="ARBA00022679"/>
    </source>
</evidence>
<evidence type="ECO:0000313" key="6">
    <source>
        <dbReference type="EMBL" id="MFC7342722.1"/>
    </source>
</evidence>
<evidence type="ECO:0000313" key="7">
    <source>
        <dbReference type="Proteomes" id="UP001596504"/>
    </source>
</evidence>
<name>A0ABW2LNL5_9PSEU</name>
<dbReference type="HAMAP" id="MF_01812">
    <property type="entry name" value="Eis"/>
    <property type="match status" value="1"/>
</dbReference>
<keyword evidence="3 4" id="KW-0012">Acyltransferase</keyword>
<comment type="caution">
    <text evidence="6">The sequence shown here is derived from an EMBL/GenBank/DDBJ whole genome shotgun (WGS) entry which is preliminary data.</text>
</comment>
<comment type="subunit">
    <text evidence="4">Homohexamer; trimer of dimers.</text>
</comment>
<dbReference type="InterPro" id="IPR025559">
    <property type="entry name" value="Eis_dom"/>
</dbReference>
<dbReference type="InterPro" id="IPR051554">
    <property type="entry name" value="Acetyltransferase_Eis"/>
</dbReference>
<dbReference type="Pfam" id="PF13527">
    <property type="entry name" value="Acetyltransf_9"/>
    <property type="match status" value="1"/>
</dbReference>
<dbReference type="EC" id="2.3.1.-" evidence="6"/>
<dbReference type="EMBL" id="JBHTCJ010000007">
    <property type="protein sequence ID" value="MFC7342722.1"/>
    <property type="molecule type" value="Genomic_DNA"/>
</dbReference>
<dbReference type="PROSITE" id="PS51186">
    <property type="entry name" value="GNAT"/>
    <property type="match status" value="1"/>
</dbReference>
<evidence type="ECO:0000256" key="3">
    <source>
        <dbReference type="ARBA" id="ARBA00023315"/>
    </source>
</evidence>
<dbReference type="InterPro" id="IPR036527">
    <property type="entry name" value="SCP2_sterol-bd_dom_sf"/>
</dbReference>
<gene>
    <name evidence="6" type="ORF">ACFQRI_15065</name>
</gene>
<dbReference type="Gene3D" id="3.30.1050.10">
    <property type="entry name" value="SCP2 sterol-binding domain"/>
    <property type="match status" value="1"/>
</dbReference>
<reference evidence="7" key="1">
    <citation type="journal article" date="2019" name="Int. J. Syst. Evol. Microbiol.">
        <title>The Global Catalogue of Microorganisms (GCM) 10K type strain sequencing project: providing services to taxonomists for standard genome sequencing and annotation.</title>
        <authorList>
            <consortium name="The Broad Institute Genomics Platform"/>
            <consortium name="The Broad Institute Genome Sequencing Center for Infectious Disease"/>
            <person name="Wu L."/>
            <person name="Ma J."/>
        </authorList>
    </citation>
    <scope>NUCLEOTIDE SEQUENCE [LARGE SCALE GENOMIC DNA]</scope>
    <source>
        <strain evidence="7">WLHS5</strain>
    </source>
</reference>
<keyword evidence="2 4" id="KW-0808">Transferase</keyword>
<feature type="domain" description="N-acetyltransferase" evidence="5">
    <location>
        <begin position="4"/>
        <end position="152"/>
    </location>
</feature>
<evidence type="ECO:0000256" key="4">
    <source>
        <dbReference type="HAMAP-Rule" id="MF_01812"/>
    </source>
</evidence>
<evidence type="ECO:0000256" key="1">
    <source>
        <dbReference type="ARBA" id="ARBA00009213"/>
    </source>
</evidence>
<keyword evidence="7" id="KW-1185">Reference proteome</keyword>
<dbReference type="Proteomes" id="UP001596504">
    <property type="component" value="Unassembled WGS sequence"/>
</dbReference>
<dbReference type="PANTHER" id="PTHR37817">
    <property type="entry name" value="N-ACETYLTRANSFERASE EIS"/>
    <property type="match status" value="1"/>
</dbReference>
<comment type="similarity">
    <text evidence="1 4">Belongs to the acetyltransferase Eis family.</text>
</comment>
<dbReference type="InterPro" id="IPR016181">
    <property type="entry name" value="Acyl_CoA_acyltransferase"/>
</dbReference>
<dbReference type="Pfam" id="PF13530">
    <property type="entry name" value="SCP2_2"/>
    <property type="match status" value="1"/>
</dbReference>